<sequence>MTDSCFFPSFFDAEAVMWAVGATALVCFSLSVFAMQTKWDFTTATGTMWVIGWSLVSFGLLCAIIRTNWLYIVYAAVGTLVFSVYLVMDTQLMLGGKYKYSLSPEEYIFAALNLYLDIITIFLFILQLLGLSR</sequence>
<keyword evidence="3 5" id="KW-1133">Transmembrane helix</keyword>
<gene>
    <name evidence="6" type="primary">Grina_1</name>
    <name evidence="6" type="ORF">GTO95_0017075</name>
</gene>
<dbReference type="AlphaFoldDB" id="A0A8J7P3Y7"/>
<keyword evidence="7" id="KW-1185">Reference proteome</keyword>
<dbReference type="Proteomes" id="UP000736164">
    <property type="component" value="Unassembled WGS sequence"/>
</dbReference>
<dbReference type="GO" id="GO:0016020">
    <property type="term" value="C:membrane"/>
    <property type="evidence" value="ECO:0007669"/>
    <property type="project" value="UniProtKB-SubCell"/>
</dbReference>
<feature type="non-terminal residue" evidence="6">
    <location>
        <position position="133"/>
    </location>
</feature>
<dbReference type="InterPro" id="IPR006214">
    <property type="entry name" value="Bax_inhibitor_1-related"/>
</dbReference>
<proteinExistence type="inferred from homology"/>
<keyword evidence="2 5" id="KW-0812">Transmembrane</keyword>
<evidence type="ECO:0000313" key="7">
    <source>
        <dbReference type="Proteomes" id="UP000736164"/>
    </source>
</evidence>
<comment type="similarity">
    <text evidence="5">Belongs to the BI1 family.</text>
</comment>
<feature type="transmembrane region" description="Helical" evidence="5">
    <location>
        <begin position="108"/>
        <end position="131"/>
    </location>
</feature>
<evidence type="ECO:0000256" key="1">
    <source>
        <dbReference type="ARBA" id="ARBA00004141"/>
    </source>
</evidence>
<evidence type="ECO:0000256" key="5">
    <source>
        <dbReference type="RuleBase" id="RU004379"/>
    </source>
</evidence>
<evidence type="ECO:0000256" key="2">
    <source>
        <dbReference type="ARBA" id="ARBA00022692"/>
    </source>
</evidence>
<keyword evidence="4 5" id="KW-0472">Membrane</keyword>
<dbReference type="PANTHER" id="PTHR23291">
    <property type="entry name" value="BAX INHIBITOR-RELATED"/>
    <property type="match status" value="1"/>
</dbReference>
<comment type="caution">
    <text evidence="5">Lacks conserved residue(s) required for the propagation of feature annotation.</text>
</comment>
<evidence type="ECO:0000313" key="6">
    <source>
        <dbReference type="EMBL" id="MBN3325062.1"/>
    </source>
</evidence>
<evidence type="ECO:0000256" key="3">
    <source>
        <dbReference type="ARBA" id="ARBA00022989"/>
    </source>
</evidence>
<protein>
    <submittedName>
        <fullName evidence="6">LFG1 protein</fullName>
    </submittedName>
</protein>
<name>A0A8J7P3Y7_ATRSP</name>
<feature type="transmembrane region" description="Helical" evidence="5">
    <location>
        <begin position="69"/>
        <end position="88"/>
    </location>
</feature>
<comment type="subcellular location">
    <subcellularLocation>
        <location evidence="1">Membrane</location>
        <topology evidence="1">Multi-pass membrane protein</topology>
    </subcellularLocation>
</comment>
<feature type="transmembrane region" description="Helical" evidence="5">
    <location>
        <begin position="41"/>
        <end position="62"/>
    </location>
</feature>
<accession>A0A8J7P3Y7</accession>
<comment type="caution">
    <text evidence="6">The sequence shown here is derived from an EMBL/GenBank/DDBJ whole genome shotgun (WGS) entry which is preliminary data.</text>
</comment>
<dbReference type="PANTHER" id="PTHR23291:SF47">
    <property type="entry name" value="TRANSMEMBRANE BAX INHIBITOR MOTIF CONTAINING 7"/>
    <property type="match status" value="1"/>
</dbReference>
<evidence type="ECO:0000256" key="4">
    <source>
        <dbReference type="ARBA" id="ARBA00023136"/>
    </source>
</evidence>
<dbReference type="EMBL" id="JAAWVO010073886">
    <property type="protein sequence ID" value="MBN3325062.1"/>
    <property type="molecule type" value="Genomic_DNA"/>
</dbReference>
<dbReference type="Pfam" id="PF01027">
    <property type="entry name" value="Bax1-I"/>
    <property type="match status" value="1"/>
</dbReference>
<feature type="transmembrane region" description="Helical" evidence="5">
    <location>
        <begin position="15"/>
        <end position="35"/>
    </location>
</feature>
<organism evidence="6 7">
    <name type="scientific">Atractosteus spatula</name>
    <name type="common">Alligator gar</name>
    <name type="synonym">Lepisosteus spatula</name>
    <dbReference type="NCBI Taxonomy" id="7917"/>
    <lineage>
        <taxon>Eukaryota</taxon>
        <taxon>Metazoa</taxon>
        <taxon>Chordata</taxon>
        <taxon>Craniata</taxon>
        <taxon>Vertebrata</taxon>
        <taxon>Euteleostomi</taxon>
        <taxon>Actinopterygii</taxon>
        <taxon>Neopterygii</taxon>
        <taxon>Holostei</taxon>
        <taxon>Semionotiformes</taxon>
        <taxon>Lepisosteidae</taxon>
        <taxon>Atractosteus</taxon>
    </lineage>
</organism>
<reference evidence="6" key="1">
    <citation type="journal article" date="2021" name="Cell">
        <title>Tracing the genetic footprints of vertebrate landing in non-teleost ray-finned fishes.</title>
        <authorList>
            <person name="Bi X."/>
            <person name="Wang K."/>
            <person name="Yang L."/>
            <person name="Pan H."/>
            <person name="Jiang H."/>
            <person name="Wei Q."/>
            <person name="Fang M."/>
            <person name="Yu H."/>
            <person name="Zhu C."/>
            <person name="Cai Y."/>
            <person name="He Y."/>
            <person name="Gan X."/>
            <person name="Zeng H."/>
            <person name="Yu D."/>
            <person name="Zhu Y."/>
            <person name="Jiang H."/>
            <person name="Qiu Q."/>
            <person name="Yang H."/>
            <person name="Zhang Y.E."/>
            <person name="Wang W."/>
            <person name="Zhu M."/>
            <person name="He S."/>
            <person name="Zhang G."/>
        </authorList>
    </citation>
    <scope>NUCLEOTIDE SEQUENCE</scope>
    <source>
        <strain evidence="6">Allg_001</strain>
    </source>
</reference>
<feature type="non-terminal residue" evidence="6">
    <location>
        <position position="1"/>
    </location>
</feature>